<protein>
    <submittedName>
        <fullName evidence="1">Uncharacterized protein</fullName>
    </submittedName>
</protein>
<evidence type="ECO:0000313" key="1">
    <source>
        <dbReference type="EMBL" id="GIX76051.1"/>
    </source>
</evidence>
<dbReference type="Proteomes" id="UP001054945">
    <property type="component" value="Unassembled WGS sequence"/>
</dbReference>
<name>A0AAV4MUB2_CAEEX</name>
<organism evidence="1 2">
    <name type="scientific">Caerostris extrusa</name>
    <name type="common">Bark spider</name>
    <name type="synonym">Caerostris bankana</name>
    <dbReference type="NCBI Taxonomy" id="172846"/>
    <lineage>
        <taxon>Eukaryota</taxon>
        <taxon>Metazoa</taxon>
        <taxon>Ecdysozoa</taxon>
        <taxon>Arthropoda</taxon>
        <taxon>Chelicerata</taxon>
        <taxon>Arachnida</taxon>
        <taxon>Araneae</taxon>
        <taxon>Araneomorphae</taxon>
        <taxon>Entelegynae</taxon>
        <taxon>Araneoidea</taxon>
        <taxon>Araneidae</taxon>
        <taxon>Caerostris</taxon>
    </lineage>
</organism>
<keyword evidence="2" id="KW-1185">Reference proteome</keyword>
<comment type="caution">
    <text evidence="1">The sequence shown here is derived from an EMBL/GenBank/DDBJ whole genome shotgun (WGS) entry which is preliminary data.</text>
</comment>
<evidence type="ECO:0000313" key="2">
    <source>
        <dbReference type="Proteomes" id="UP001054945"/>
    </source>
</evidence>
<sequence length="75" mass="8838">MSARDLGEMCEINPLRFCEHDHKCFTQVSRAPREKHINEDGTTAKTEIDTHLQKTLLFRLLLQDNRGWRLLCREA</sequence>
<dbReference type="EMBL" id="BPLR01002644">
    <property type="protein sequence ID" value="GIX76051.1"/>
    <property type="molecule type" value="Genomic_DNA"/>
</dbReference>
<proteinExistence type="predicted"/>
<gene>
    <name evidence="1" type="ORF">CEXT_401811</name>
</gene>
<dbReference type="AlphaFoldDB" id="A0AAV4MUB2"/>
<accession>A0AAV4MUB2</accession>
<reference evidence="1 2" key="1">
    <citation type="submission" date="2021-06" db="EMBL/GenBank/DDBJ databases">
        <title>Caerostris extrusa draft genome.</title>
        <authorList>
            <person name="Kono N."/>
            <person name="Arakawa K."/>
        </authorList>
    </citation>
    <scope>NUCLEOTIDE SEQUENCE [LARGE SCALE GENOMIC DNA]</scope>
</reference>